<proteinExistence type="inferred from homology"/>
<evidence type="ECO:0000256" key="2">
    <source>
        <dbReference type="SAM" id="SignalP"/>
    </source>
</evidence>
<feature type="chain" id="PRO_5042106557" evidence="2">
    <location>
        <begin position="21"/>
        <end position="506"/>
    </location>
</feature>
<dbReference type="InterPro" id="IPR017850">
    <property type="entry name" value="Alkaline_phosphatase_core_sf"/>
</dbReference>
<dbReference type="Proteomes" id="UP001199795">
    <property type="component" value="Unassembled WGS sequence"/>
</dbReference>
<name>A0AAE3ENJ0_9FLAO</name>
<dbReference type="SUPFAM" id="SSF53649">
    <property type="entry name" value="Alkaline phosphatase-like"/>
    <property type="match status" value="1"/>
</dbReference>
<dbReference type="PANTHER" id="PTHR42693">
    <property type="entry name" value="ARYLSULFATASE FAMILY MEMBER"/>
    <property type="match status" value="1"/>
</dbReference>
<evidence type="ECO:0000313" key="4">
    <source>
        <dbReference type="EMBL" id="MCF7568256.1"/>
    </source>
</evidence>
<feature type="signal peptide" evidence="2">
    <location>
        <begin position="1"/>
        <end position="20"/>
    </location>
</feature>
<dbReference type="InterPro" id="IPR000917">
    <property type="entry name" value="Sulfatase_N"/>
</dbReference>
<keyword evidence="5" id="KW-1185">Reference proteome</keyword>
<reference evidence="4" key="1">
    <citation type="submission" date="2022-01" db="EMBL/GenBank/DDBJ databases">
        <title>Draft genome sequence of Sabulilitoribacter arenilitoris KCTC 52401.</title>
        <authorList>
            <person name="Oh J.-S."/>
        </authorList>
    </citation>
    <scope>NUCLEOTIDE SEQUENCE</scope>
    <source>
        <strain evidence="4">HMF6543</strain>
    </source>
</reference>
<dbReference type="GO" id="GO:0004065">
    <property type="term" value="F:arylsulfatase activity"/>
    <property type="evidence" value="ECO:0007669"/>
    <property type="project" value="TreeGrafter"/>
</dbReference>
<keyword evidence="2" id="KW-0732">Signal</keyword>
<evidence type="ECO:0000259" key="3">
    <source>
        <dbReference type="Pfam" id="PF00884"/>
    </source>
</evidence>
<evidence type="ECO:0000256" key="1">
    <source>
        <dbReference type="ARBA" id="ARBA00008779"/>
    </source>
</evidence>
<dbReference type="RefSeq" id="WP_237239599.1">
    <property type="nucleotide sequence ID" value="NZ_JAKKDU010000007.1"/>
</dbReference>
<dbReference type="AlphaFoldDB" id="A0AAE3ENJ0"/>
<organism evidence="4 5">
    <name type="scientific">Wocania arenilitoris</name>
    <dbReference type="NCBI Taxonomy" id="2044858"/>
    <lineage>
        <taxon>Bacteria</taxon>
        <taxon>Pseudomonadati</taxon>
        <taxon>Bacteroidota</taxon>
        <taxon>Flavobacteriia</taxon>
        <taxon>Flavobacteriales</taxon>
        <taxon>Flavobacteriaceae</taxon>
        <taxon>Wocania</taxon>
    </lineage>
</organism>
<protein>
    <submittedName>
        <fullName evidence="4">Sulfatase-like hydrolase/transferase</fullName>
    </submittedName>
</protein>
<dbReference type="Pfam" id="PF00884">
    <property type="entry name" value="Sulfatase"/>
    <property type="match status" value="1"/>
</dbReference>
<sequence>MKKYKLPFLLFLFFSINSFSQSDEKITRPNLLFILSDDQRDNSFSGMGHPWVETPNVDKLLSKGIRFKNAYIAEPTCMPSRAAIMLGNHERINRNGFSSDHKTTKSQWEDSYPALLKKANYRTGYVGKWHILLDGLNFSDMFDFWDGHIGHGPFYFERTNPDGIKQTVTTNRHHTDNALKFLRNNNNDKPFCLSVAYATPHGSKVQKMHKPLDQSASEDERLTDHPIYGGKYRNLDIPYPLQNPDNPYNYIPREVMNQDLGRNKTYVYDYDPVSNKEHHFRYFQMITEIDQMVGELMAELEKQGLSGNTIIVYGSDHGVLMGEYGMGGKGLLYDLTSKFPCFVYDPTAPQKMRGLSSTELVSSLDITTTLLDYAGVKPAPFMSGRSLKPLVQGEALNVPWRNGLYLENMYTGRDTPLQEGYVDGEWKYIRFLKVSHPYSIGDISKQDREPVLEMLFNLKDDPEEINNLIQDPRFKQKLEELRHLCDSNLKHLLKNRNAYTKHYNIE</sequence>
<feature type="domain" description="Sulfatase N-terminal" evidence="3">
    <location>
        <begin position="29"/>
        <end position="376"/>
    </location>
</feature>
<dbReference type="EMBL" id="JAKKDU010000007">
    <property type="protein sequence ID" value="MCF7568256.1"/>
    <property type="molecule type" value="Genomic_DNA"/>
</dbReference>
<dbReference type="PANTHER" id="PTHR42693:SF33">
    <property type="entry name" value="ARYLSULFATASE"/>
    <property type="match status" value="1"/>
</dbReference>
<comment type="caution">
    <text evidence="4">The sequence shown here is derived from an EMBL/GenBank/DDBJ whole genome shotgun (WGS) entry which is preliminary data.</text>
</comment>
<gene>
    <name evidence="4" type="ORF">L3X37_07755</name>
</gene>
<evidence type="ECO:0000313" key="5">
    <source>
        <dbReference type="Proteomes" id="UP001199795"/>
    </source>
</evidence>
<dbReference type="Gene3D" id="3.40.720.10">
    <property type="entry name" value="Alkaline Phosphatase, subunit A"/>
    <property type="match status" value="1"/>
</dbReference>
<keyword evidence="4" id="KW-0378">Hydrolase</keyword>
<comment type="similarity">
    <text evidence="1">Belongs to the sulfatase family.</text>
</comment>
<dbReference type="InterPro" id="IPR050738">
    <property type="entry name" value="Sulfatase"/>
</dbReference>
<accession>A0AAE3ENJ0</accession>